<evidence type="ECO:0000256" key="7">
    <source>
        <dbReference type="ARBA" id="ARBA00023128"/>
    </source>
</evidence>
<dbReference type="GO" id="GO:0005742">
    <property type="term" value="C:mitochondrial outer membrane translocase complex"/>
    <property type="evidence" value="ECO:0007669"/>
    <property type="project" value="TreeGrafter"/>
</dbReference>
<evidence type="ECO:0000256" key="5">
    <source>
        <dbReference type="ARBA" id="ARBA00022927"/>
    </source>
</evidence>
<evidence type="ECO:0000313" key="11">
    <source>
        <dbReference type="EMBL" id="QUC18015.1"/>
    </source>
</evidence>
<evidence type="ECO:0000256" key="8">
    <source>
        <dbReference type="ARBA" id="ARBA00023136"/>
    </source>
</evidence>
<dbReference type="OrthoDB" id="4150500at2759"/>
<dbReference type="PANTHER" id="PTHR28188:SF1">
    <property type="entry name" value="MITOCHONDRIAL IMPORT RECEPTOR SUBUNIT TOM5"/>
    <property type="match status" value="1"/>
</dbReference>
<keyword evidence="3" id="KW-0812">Transmembrane</keyword>
<evidence type="ECO:0000256" key="9">
    <source>
        <dbReference type="ARBA" id="ARBA00025716"/>
    </source>
</evidence>
<dbReference type="PANTHER" id="PTHR28188">
    <property type="entry name" value="MITOCHONDRIAL IMPORT RECEPTOR SUBUNIT TOM5"/>
    <property type="match status" value="1"/>
</dbReference>
<dbReference type="Proteomes" id="UP000027002">
    <property type="component" value="Chromosome 2"/>
</dbReference>
<keyword evidence="8" id="KW-0472">Membrane</keyword>
<dbReference type="GO" id="GO:0006626">
    <property type="term" value="P:protein targeting to mitochondrion"/>
    <property type="evidence" value="ECO:0007669"/>
    <property type="project" value="TreeGrafter"/>
</dbReference>
<sequence length="115" mass="12724">MQSVPLQVAATPYKLTWTEVPDPEPTATPIYGRSRPFYVNSTNRPNSTPPGGPSYPDKPFTTTSKMFGGFAPPQQSREEIRAMEAEATFTVQQVVATAFMLYLSPFAIDMASRIF</sequence>
<keyword evidence="5" id="KW-0653">Protein transport</keyword>
<dbReference type="GO" id="GO:0008320">
    <property type="term" value="F:protein transmembrane transporter activity"/>
    <property type="evidence" value="ECO:0007669"/>
    <property type="project" value="TreeGrafter"/>
</dbReference>
<keyword evidence="4" id="KW-1000">Mitochondrion outer membrane</keyword>
<dbReference type="Pfam" id="PF10642">
    <property type="entry name" value="Tom5"/>
    <property type="match status" value="1"/>
</dbReference>
<dbReference type="RefSeq" id="XP_042995688.1">
    <property type="nucleotide sequence ID" value="XM_043139754.1"/>
</dbReference>
<accession>A0A8E5HMK2</accession>
<dbReference type="EMBL" id="CP072754">
    <property type="protein sequence ID" value="QUC18015.1"/>
    <property type="molecule type" value="Genomic_DNA"/>
</dbReference>
<name>A0A8E5HMK2_USTVR</name>
<gene>
    <name evidence="11" type="ORF">UV8b_02256</name>
</gene>
<dbReference type="KEGG" id="uvi:66063034"/>
<keyword evidence="2" id="KW-0813">Transport</keyword>
<proteinExistence type="inferred from homology"/>
<comment type="similarity">
    <text evidence="9">Belongs to the Tom5 family.</text>
</comment>
<evidence type="ECO:0000256" key="6">
    <source>
        <dbReference type="ARBA" id="ARBA00022989"/>
    </source>
</evidence>
<dbReference type="InterPro" id="IPR019603">
    <property type="entry name" value="Tom5"/>
</dbReference>
<keyword evidence="6" id="KW-1133">Transmembrane helix</keyword>
<evidence type="ECO:0000256" key="10">
    <source>
        <dbReference type="SAM" id="MobiDB-lite"/>
    </source>
</evidence>
<keyword evidence="7" id="KW-0496">Mitochondrion</keyword>
<evidence type="ECO:0000313" key="12">
    <source>
        <dbReference type="Proteomes" id="UP000027002"/>
    </source>
</evidence>
<evidence type="ECO:0000256" key="4">
    <source>
        <dbReference type="ARBA" id="ARBA00022787"/>
    </source>
</evidence>
<organism evidence="11 12">
    <name type="scientific">Ustilaginoidea virens</name>
    <name type="common">Rice false smut fungus</name>
    <name type="synonym">Villosiclava virens</name>
    <dbReference type="NCBI Taxonomy" id="1159556"/>
    <lineage>
        <taxon>Eukaryota</taxon>
        <taxon>Fungi</taxon>
        <taxon>Dikarya</taxon>
        <taxon>Ascomycota</taxon>
        <taxon>Pezizomycotina</taxon>
        <taxon>Sordariomycetes</taxon>
        <taxon>Hypocreomycetidae</taxon>
        <taxon>Hypocreales</taxon>
        <taxon>Clavicipitaceae</taxon>
        <taxon>Ustilaginoidea</taxon>
    </lineage>
</organism>
<dbReference type="GeneID" id="66063034"/>
<comment type="subcellular location">
    <subcellularLocation>
        <location evidence="1">Mitochondrion outer membrane</location>
        <topology evidence="1">Single-pass membrane protein</topology>
    </subcellularLocation>
</comment>
<evidence type="ECO:0000256" key="2">
    <source>
        <dbReference type="ARBA" id="ARBA00022448"/>
    </source>
</evidence>
<dbReference type="AlphaFoldDB" id="A0A8E5HMK2"/>
<protein>
    <submittedName>
        <fullName evidence="11">Uncharacterized protein</fullName>
    </submittedName>
</protein>
<feature type="region of interest" description="Disordered" evidence="10">
    <location>
        <begin position="22"/>
        <end position="59"/>
    </location>
</feature>
<reference evidence="11" key="1">
    <citation type="submission" date="2020-03" db="EMBL/GenBank/DDBJ databases">
        <title>A mixture of massive structural variations and highly conserved coding sequences in Ustilaginoidea virens genome.</title>
        <authorList>
            <person name="Zhang K."/>
            <person name="Zhao Z."/>
            <person name="Zhang Z."/>
            <person name="Li Y."/>
            <person name="Hsiang T."/>
            <person name="Sun W."/>
        </authorList>
    </citation>
    <scope>NUCLEOTIDE SEQUENCE</scope>
    <source>
        <strain evidence="11">UV-8b</strain>
    </source>
</reference>
<evidence type="ECO:0000256" key="3">
    <source>
        <dbReference type="ARBA" id="ARBA00022692"/>
    </source>
</evidence>
<keyword evidence="12" id="KW-1185">Reference proteome</keyword>
<evidence type="ECO:0000256" key="1">
    <source>
        <dbReference type="ARBA" id="ARBA00004572"/>
    </source>
</evidence>